<proteinExistence type="predicted"/>
<dbReference type="EMBL" id="CAJSTJ010000190">
    <property type="protein sequence ID" value="CAG7565834.1"/>
    <property type="molecule type" value="Genomic_DNA"/>
</dbReference>
<feature type="region of interest" description="Disordered" evidence="2">
    <location>
        <begin position="487"/>
        <end position="542"/>
    </location>
</feature>
<keyword evidence="1" id="KW-0175">Coiled coil</keyword>
<name>A0A8J2J8X6_FUSEQ</name>
<gene>
    <name evidence="3" type="ORF">FEQUK3_LOCUS11544</name>
</gene>
<evidence type="ECO:0000313" key="3">
    <source>
        <dbReference type="EMBL" id="CAG7565834.1"/>
    </source>
</evidence>
<feature type="region of interest" description="Disordered" evidence="2">
    <location>
        <begin position="337"/>
        <end position="410"/>
    </location>
</feature>
<evidence type="ECO:0000313" key="4">
    <source>
        <dbReference type="Proteomes" id="UP000693738"/>
    </source>
</evidence>
<organism evidence="3 4">
    <name type="scientific">Fusarium equiseti</name>
    <name type="common">Fusarium scirpi</name>
    <dbReference type="NCBI Taxonomy" id="61235"/>
    <lineage>
        <taxon>Eukaryota</taxon>
        <taxon>Fungi</taxon>
        <taxon>Dikarya</taxon>
        <taxon>Ascomycota</taxon>
        <taxon>Pezizomycotina</taxon>
        <taxon>Sordariomycetes</taxon>
        <taxon>Hypocreomycetidae</taxon>
        <taxon>Hypocreales</taxon>
        <taxon>Nectriaceae</taxon>
        <taxon>Fusarium</taxon>
        <taxon>Fusarium incarnatum-equiseti species complex</taxon>
    </lineage>
</organism>
<feature type="compositionally biased region" description="Polar residues" evidence="2">
    <location>
        <begin position="491"/>
        <end position="500"/>
    </location>
</feature>
<evidence type="ECO:0000256" key="1">
    <source>
        <dbReference type="SAM" id="Coils"/>
    </source>
</evidence>
<feature type="coiled-coil region" evidence="1">
    <location>
        <begin position="579"/>
        <end position="620"/>
    </location>
</feature>
<dbReference type="AlphaFoldDB" id="A0A8J2J8X6"/>
<comment type="caution">
    <text evidence="3">The sequence shown here is derived from an EMBL/GenBank/DDBJ whole genome shotgun (WGS) entry which is preliminary data.</text>
</comment>
<protein>
    <submittedName>
        <fullName evidence="3">Uncharacterized protein</fullName>
    </submittedName>
</protein>
<reference evidence="3" key="1">
    <citation type="submission" date="2021-05" db="EMBL/GenBank/DDBJ databases">
        <authorList>
            <person name="Khan N."/>
        </authorList>
    </citation>
    <scope>NUCLEOTIDE SEQUENCE</scope>
</reference>
<sequence>MSESRGVKRPSQGASSSQSTKRRGRPAKADVEQNEVAKQWAQILFDNTEPLVKEDIDQLVGFLHKPPGDNWSAEDEARVDEMWANSPEKEAKARIGHNSHAHLLSTWKLCLRTRRHSPVWLISTHNRLRYFRPGLGDRDSEPIYSKSFCSALAPLLVHPCMRMGVDRLVIILQYAIITRIDNREAWADMEVDGNTCPVLLRIVAMIKDDAEKGENRSLHSVHTSVREEMEAEGNTPTRLSDILYRVGQVVLDKTFSLPQPPESFSPYLGGRVLPLTTEDLMNVREAIDSTDWPDNRYNCTAEEALESYKLIRRSIELPNARELAEHYERAQKELLRDYVSTSRGRPPADEIPRPSDPPEDSALSVPETMDNLRDRSPSLGFPRPSTPRPGNALSIPETPDAFRRRSPSQDVPMYPPRADGAYNIAQASDTLRGRSPSLGCPMPSTPRVDDTLSVAESPDAFRFRSPSLGIPTSSGLRLPEVAGNVPFNEAGASSSRQPNLSPSPPMRGRRYLEKRPEVQLPSRGGPSSMVRRRDVANPLPEDSSMASRIEERLSQMADTQQRILDRLGASANVSPGAQLQELQDRMNQKDIDVRLLREEVVQLKIENRQLRERLTQLENSQ</sequence>
<evidence type="ECO:0000256" key="2">
    <source>
        <dbReference type="SAM" id="MobiDB-lite"/>
    </source>
</evidence>
<accession>A0A8J2J8X6</accession>
<dbReference type="Proteomes" id="UP000693738">
    <property type="component" value="Unassembled WGS sequence"/>
</dbReference>
<feature type="region of interest" description="Disordered" evidence="2">
    <location>
        <begin position="1"/>
        <end position="33"/>
    </location>
</feature>